<evidence type="ECO:0000259" key="1">
    <source>
        <dbReference type="Pfam" id="PF09170"/>
    </source>
</evidence>
<comment type="caution">
    <text evidence="2">The sequence shown here is derived from an EMBL/GenBank/DDBJ whole genome shotgun (WGS) entry which is preliminary data.</text>
</comment>
<proteinExistence type="predicted"/>
<name>A0A3M6THM0_POCDA</name>
<dbReference type="EMBL" id="RCHS01003561">
    <property type="protein sequence ID" value="RMX40895.1"/>
    <property type="molecule type" value="Genomic_DNA"/>
</dbReference>
<feature type="domain" description="Stn1 C-terminal" evidence="1">
    <location>
        <begin position="131"/>
        <end position="287"/>
    </location>
</feature>
<dbReference type="OrthoDB" id="77828at2759"/>
<dbReference type="AlphaFoldDB" id="A0A3M6THM0"/>
<reference evidence="2 3" key="1">
    <citation type="journal article" date="2018" name="Sci. Rep.">
        <title>Comparative analysis of the Pocillopora damicornis genome highlights role of immune system in coral evolution.</title>
        <authorList>
            <person name="Cunning R."/>
            <person name="Bay R.A."/>
            <person name="Gillette P."/>
            <person name="Baker A.C."/>
            <person name="Traylor-Knowles N."/>
        </authorList>
    </citation>
    <scope>NUCLEOTIDE SEQUENCE [LARGE SCALE GENOMIC DNA]</scope>
    <source>
        <strain evidence="2">RSMAS</strain>
        <tissue evidence="2">Whole animal</tissue>
    </source>
</reference>
<dbReference type="SUPFAM" id="SSF46785">
    <property type="entry name" value="Winged helix' DNA-binding domain"/>
    <property type="match status" value="1"/>
</dbReference>
<dbReference type="InterPro" id="IPR036390">
    <property type="entry name" value="WH_DNA-bd_sf"/>
</dbReference>
<gene>
    <name evidence="2" type="ORF">pdam_00012022</name>
</gene>
<sequence length="289" mass="33132">MSDKPENDSSSLPVRFWGLNPLFWTHIKLFVKEVQSLKEYTGYKGKLTEQGHSMVNVDLDDGSGTISCCKWHSQDLNTGQESYDLDPEKDPNAEVLFWLEAVNLGNTVYKEPFTPSLKDFQTENSSVSKETELKKAILTHIKENKIVTFQFQTLCFEPDIQQLAREAAKQKCTSEEEAKIWNDSHEAKKVIRHIIKDLEKDGLVYLKDSRRDLYQVISHEHNLGSAILKAMSKIAEPSGFSISKWAIIDVLHSSNKFQHVTMKQVEESLDKLLQNSDVYKQSENEYCLV</sequence>
<dbReference type="Proteomes" id="UP000275408">
    <property type="component" value="Unassembled WGS sequence"/>
</dbReference>
<accession>A0A3M6THM0</accession>
<dbReference type="InterPro" id="IPR042082">
    <property type="entry name" value="CST_Stn1_wHTH1_sf"/>
</dbReference>
<protein>
    <recommendedName>
        <fullName evidence="1">Stn1 C-terminal domain-containing protein</fullName>
    </recommendedName>
</protein>
<dbReference type="InterPro" id="IPR015253">
    <property type="entry name" value="CST_STN1_C"/>
</dbReference>
<dbReference type="Gene3D" id="1.10.10.980">
    <property type="entry name" value="CST, Suppressor of Cdc13 homolog, complex subunit STN1, N-terminal domain"/>
    <property type="match status" value="1"/>
</dbReference>
<organism evidence="2 3">
    <name type="scientific">Pocillopora damicornis</name>
    <name type="common">Cauliflower coral</name>
    <name type="synonym">Millepora damicornis</name>
    <dbReference type="NCBI Taxonomy" id="46731"/>
    <lineage>
        <taxon>Eukaryota</taxon>
        <taxon>Metazoa</taxon>
        <taxon>Cnidaria</taxon>
        <taxon>Anthozoa</taxon>
        <taxon>Hexacorallia</taxon>
        <taxon>Scleractinia</taxon>
        <taxon>Astrocoeniina</taxon>
        <taxon>Pocilloporidae</taxon>
        <taxon>Pocillopora</taxon>
    </lineage>
</organism>
<dbReference type="Pfam" id="PF09170">
    <property type="entry name" value="STN1_2"/>
    <property type="match status" value="1"/>
</dbReference>
<keyword evidence="3" id="KW-1185">Reference proteome</keyword>
<dbReference type="STRING" id="46731.A0A3M6THM0"/>
<evidence type="ECO:0000313" key="2">
    <source>
        <dbReference type="EMBL" id="RMX40895.1"/>
    </source>
</evidence>
<evidence type="ECO:0000313" key="3">
    <source>
        <dbReference type="Proteomes" id="UP000275408"/>
    </source>
</evidence>